<feature type="compositionally biased region" description="Basic and acidic residues" evidence="1">
    <location>
        <begin position="24"/>
        <end position="35"/>
    </location>
</feature>
<proteinExistence type="predicted"/>
<evidence type="ECO:0000313" key="2">
    <source>
        <dbReference type="EMBL" id="KAF6021372.1"/>
    </source>
</evidence>
<evidence type="ECO:0000313" key="3">
    <source>
        <dbReference type="Proteomes" id="UP000593567"/>
    </source>
</evidence>
<protein>
    <submittedName>
        <fullName evidence="2">Uncharacterized protein</fullName>
    </submittedName>
</protein>
<comment type="caution">
    <text evidence="2">The sequence shown here is derived from an EMBL/GenBank/DDBJ whole genome shotgun (WGS) entry which is preliminary data.</text>
</comment>
<name>A0A7J7J5F0_BUGNE</name>
<keyword evidence="3" id="KW-1185">Reference proteome</keyword>
<dbReference type="EMBL" id="VXIV02003055">
    <property type="protein sequence ID" value="KAF6021372.1"/>
    <property type="molecule type" value="Genomic_DNA"/>
</dbReference>
<dbReference type="Proteomes" id="UP000593567">
    <property type="component" value="Unassembled WGS sequence"/>
</dbReference>
<feature type="compositionally biased region" description="Acidic residues" evidence="1">
    <location>
        <begin position="9"/>
        <end position="23"/>
    </location>
</feature>
<dbReference type="AlphaFoldDB" id="A0A7J7J5F0"/>
<accession>A0A7J7J5F0</accession>
<evidence type="ECO:0000256" key="1">
    <source>
        <dbReference type="SAM" id="MobiDB-lite"/>
    </source>
</evidence>
<gene>
    <name evidence="2" type="ORF">EB796_020318</name>
</gene>
<sequence length="112" mass="12495">MSADLDSIAAEEADQQNAVEDDGYEKSADGEDGCPKQKSIQWRRNVDFTPNQNGVIKHNWREKNFELAVKDLDYIKMKCLGTDTRRSRTAPVTSVARNLGGISGDQSYARSL</sequence>
<organism evidence="2 3">
    <name type="scientific">Bugula neritina</name>
    <name type="common">Brown bryozoan</name>
    <name type="synonym">Sertularia neritina</name>
    <dbReference type="NCBI Taxonomy" id="10212"/>
    <lineage>
        <taxon>Eukaryota</taxon>
        <taxon>Metazoa</taxon>
        <taxon>Spiralia</taxon>
        <taxon>Lophotrochozoa</taxon>
        <taxon>Bryozoa</taxon>
        <taxon>Gymnolaemata</taxon>
        <taxon>Cheilostomatida</taxon>
        <taxon>Flustrina</taxon>
        <taxon>Buguloidea</taxon>
        <taxon>Bugulidae</taxon>
        <taxon>Bugula</taxon>
    </lineage>
</organism>
<feature type="region of interest" description="Disordered" evidence="1">
    <location>
        <begin position="1"/>
        <end position="41"/>
    </location>
</feature>
<reference evidence="2" key="1">
    <citation type="submission" date="2020-06" db="EMBL/GenBank/DDBJ databases">
        <title>Draft genome of Bugula neritina, a colonial animal packing powerful symbionts and potential medicines.</title>
        <authorList>
            <person name="Rayko M."/>
        </authorList>
    </citation>
    <scope>NUCLEOTIDE SEQUENCE [LARGE SCALE GENOMIC DNA]</scope>
    <source>
        <strain evidence="2">Kwan_BN1</strain>
    </source>
</reference>